<dbReference type="Pfam" id="PF00840">
    <property type="entry name" value="Glyco_hydro_7"/>
    <property type="match status" value="1"/>
</dbReference>
<evidence type="ECO:0000256" key="3">
    <source>
        <dbReference type="ARBA" id="ARBA00022801"/>
    </source>
</evidence>
<name>A0A5C3QNR3_9AGAR</name>
<feature type="signal peptide" evidence="10">
    <location>
        <begin position="1"/>
        <end position="18"/>
    </location>
</feature>
<dbReference type="InterPro" id="IPR037019">
    <property type="entry name" value="Glyco_hydro_7_sf"/>
</dbReference>
<gene>
    <name evidence="11" type="ORF">BDV98DRAFT_649277</name>
</gene>
<keyword evidence="10" id="KW-0732">Signal</keyword>
<organism evidence="11 12">
    <name type="scientific">Pterulicium gracile</name>
    <dbReference type="NCBI Taxonomy" id="1884261"/>
    <lineage>
        <taxon>Eukaryota</taxon>
        <taxon>Fungi</taxon>
        <taxon>Dikarya</taxon>
        <taxon>Basidiomycota</taxon>
        <taxon>Agaricomycotina</taxon>
        <taxon>Agaricomycetes</taxon>
        <taxon>Agaricomycetidae</taxon>
        <taxon>Agaricales</taxon>
        <taxon>Pleurotineae</taxon>
        <taxon>Pterulaceae</taxon>
        <taxon>Pterulicium</taxon>
    </lineage>
</organism>
<keyword evidence="8 9" id="KW-0624">Polysaccharide degradation</keyword>
<comment type="catalytic activity">
    <reaction evidence="1">
        <text>Endohydrolysis of (1-&gt;4)-beta-D-glucosidic linkages in cellulose, lichenin and cereal beta-D-glucans.</text>
        <dbReference type="EC" id="3.2.1.4"/>
    </reaction>
</comment>
<dbReference type="PANTHER" id="PTHR33753:SF1">
    <property type="entry name" value="ENDO-BETA-1,4-GLUCANASE CELB"/>
    <property type="match status" value="1"/>
</dbReference>
<evidence type="ECO:0000256" key="8">
    <source>
        <dbReference type="ARBA" id="ARBA00023326"/>
    </source>
</evidence>
<dbReference type="SUPFAM" id="SSF49899">
    <property type="entry name" value="Concanavalin A-like lectins/glucanases"/>
    <property type="match status" value="1"/>
</dbReference>
<dbReference type="Gene3D" id="2.70.100.10">
    <property type="entry name" value="Glycoside hydrolase, family 7, domain"/>
    <property type="match status" value="1"/>
</dbReference>
<evidence type="ECO:0000256" key="1">
    <source>
        <dbReference type="ARBA" id="ARBA00000966"/>
    </source>
</evidence>
<dbReference type="PRINTS" id="PR00734">
    <property type="entry name" value="GLHYDRLASE7"/>
</dbReference>
<dbReference type="PANTHER" id="PTHR33753">
    <property type="entry name" value="1,4-BETA-D-GLUCAN CELLOBIOHYDROLASE B"/>
    <property type="match status" value="1"/>
</dbReference>
<dbReference type="EC" id="3.2.1.-" evidence="9"/>
<proteinExistence type="inferred from homology"/>
<keyword evidence="6" id="KW-0119">Carbohydrate metabolism</keyword>
<sequence length="465" mass="50943">MLAPLILFAFSHIASANAQHAGDQVIPEVHPKITIQQCTAPRSCQTLQREIVLDANWRWLREAATPNGYNNCIGIYSIWYTRLCPNPTECAKNCALEGAQYIGVLFSKVKMQGLTLRFVCSDSYSNTLVHVGVSELLPLGVDSTYQTFDLNNQEFSFDVDASTLTCGFNGALNFVKMDKDGGMSRYPGNQAGARFGTGYCDARCPRNLRFINGEANVVGWEQSEPRAAVQDGWATGQYGFCCSEMGIWKANANATAYTARVCRAGEQTRCLGLNCGEEPDGIYQGVCDRDGCDFNSYRLGNPSYFGPGKTVDTQGKITVVTQFHSPGGNLSEIKTLLHSKRPCHQQRLLNHNSISDKYCQAQKTLFGERNAFAAHGGLKAMGKAFQSGMVLAMSIWDDPESDMLWMDAKLPVDRDVSIPGVTRGPCTVSGYPDILEYDAQATKAEVTFSNIKYGPIGSTHEIQGI</sequence>
<evidence type="ECO:0000313" key="11">
    <source>
        <dbReference type="EMBL" id="TFL02998.1"/>
    </source>
</evidence>
<comment type="similarity">
    <text evidence="2 9">Belongs to the glycosyl hydrolase 7 (cellulase C) family.</text>
</comment>
<dbReference type="InterPro" id="IPR001722">
    <property type="entry name" value="Glyco_hydro_7"/>
</dbReference>
<dbReference type="Proteomes" id="UP000305067">
    <property type="component" value="Unassembled WGS sequence"/>
</dbReference>
<keyword evidence="4 9" id="KW-0136">Cellulose degradation</keyword>
<evidence type="ECO:0000256" key="5">
    <source>
        <dbReference type="ARBA" id="ARBA00023180"/>
    </source>
</evidence>
<evidence type="ECO:0000313" key="12">
    <source>
        <dbReference type="Proteomes" id="UP000305067"/>
    </source>
</evidence>
<dbReference type="InterPro" id="IPR013320">
    <property type="entry name" value="ConA-like_dom_sf"/>
</dbReference>
<evidence type="ECO:0000256" key="10">
    <source>
        <dbReference type="SAM" id="SignalP"/>
    </source>
</evidence>
<evidence type="ECO:0000256" key="7">
    <source>
        <dbReference type="ARBA" id="ARBA00023295"/>
    </source>
</evidence>
<dbReference type="CDD" id="cd07999">
    <property type="entry name" value="GH7_CBH_EG"/>
    <property type="match status" value="1"/>
</dbReference>
<evidence type="ECO:0000256" key="4">
    <source>
        <dbReference type="ARBA" id="ARBA00023001"/>
    </source>
</evidence>
<evidence type="ECO:0000256" key="9">
    <source>
        <dbReference type="RuleBase" id="RU361164"/>
    </source>
</evidence>
<dbReference type="EMBL" id="ML178821">
    <property type="protein sequence ID" value="TFL02998.1"/>
    <property type="molecule type" value="Genomic_DNA"/>
</dbReference>
<protein>
    <recommendedName>
        <fullName evidence="9">Glucanase</fullName>
        <ecNumber evidence="9">3.2.1.-</ecNumber>
    </recommendedName>
</protein>
<dbReference type="STRING" id="1884261.A0A5C3QNR3"/>
<dbReference type="GO" id="GO:0008810">
    <property type="term" value="F:cellulase activity"/>
    <property type="evidence" value="ECO:0007669"/>
    <property type="project" value="UniProtKB-EC"/>
</dbReference>
<reference evidence="11 12" key="1">
    <citation type="journal article" date="2019" name="Nat. Ecol. Evol.">
        <title>Megaphylogeny resolves global patterns of mushroom evolution.</title>
        <authorList>
            <person name="Varga T."/>
            <person name="Krizsan K."/>
            <person name="Foldi C."/>
            <person name="Dima B."/>
            <person name="Sanchez-Garcia M."/>
            <person name="Sanchez-Ramirez S."/>
            <person name="Szollosi G.J."/>
            <person name="Szarkandi J.G."/>
            <person name="Papp V."/>
            <person name="Albert L."/>
            <person name="Andreopoulos W."/>
            <person name="Angelini C."/>
            <person name="Antonin V."/>
            <person name="Barry K.W."/>
            <person name="Bougher N.L."/>
            <person name="Buchanan P."/>
            <person name="Buyck B."/>
            <person name="Bense V."/>
            <person name="Catcheside P."/>
            <person name="Chovatia M."/>
            <person name="Cooper J."/>
            <person name="Damon W."/>
            <person name="Desjardin D."/>
            <person name="Finy P."/>
            <person name="Geml J."/>
            <person name="Haridas S."/>
            <person name="Hughes K."/>
            <person name="Justo A."/>
            <person name="Karasinski D."/>
            <person name="Kautmanova I."/>
            <person name="Kiss B."/>
            <person name="Kocsube S."/>
            <person name="Kotiranta H."/>
            <person name="LaButti K.M."/>
            <person name="Lechner B.E."/>
            <person name="Liimatainen K."/>
            <person name="Lipzen A."/>
            <person name="Lukacs Z."/>
            <person name="Mihaltcheva S."/>
            <person name="Morgado L.N."/>
            <person name="Niskanen T."/>
            <person name="Noordeloos M.E."/>
            <person name="Ohm R.A."/>
            <person name="Ortiz-Santana B."/>
            <person name="Ovrebo C."/>
            <person name="Racz N."/>
            <person name="Riley R."/>
            <person name="Savchenko A."/>
            <person name="Shiryaev A."/>
            <person name="Soop K."/>
            <person name="Spirin V."/>
            <person name="Szebenyi C."/>
            <person name="Tomsovsky M."/>
            <person name="Tulloss R.E."/>
            <person name="Uehling J."/>
            <person name="Grigoriev I.V."/>
            <person name="Vagvolgyi C."/>
            <person name="Papp T."/>
            <person name="Martin F.M."/>
            <person name="Miettinen O."/>
            <person name="Hibbett D.S."/>
            <person name="Nagy L.G."/>
        </authorList>
    </citation>
    <scope>NUCLEOTIDE SEQUENCE [LARGE SCALE GENOMIC DNA]</scope>
    <source>
        <strain evidence="11 12">CBS 309.79</strain>
    </source>
</reference>
<dbReference type="GO" id="GO:0030245">
    <property type="term" value="P:cellulose catabolic process"/>
    <property type="evidence" value="ECO:0007669"/>
    <property type="project" value="UniProtKB-KW"/>
</dbReference>
<feature type="chain" id="PRO_5022920128" description="Glucanase" evidence="10">
    <location>
        <begin position="19"/>
        <end position="465"/>
    </location>
</feature>
<evidence type="ECO:0000256" key="6">
    <source>
        <dbReference type="ARBA" id="ARBA00023277"/>
    </source>
</evidence>
<dbReference type="AlphaFoldDB" id="A0A5C3QNR3"/>
<keyword evidence="12" id="KW-1185">Reference proteome</keyword>
<evidence type="ECO:0000256" key="2">
    <source>
        <dbReference type="ARBA" id="ARBA00006044"/>
    </source>
</evidence>
<keyword evidence="7 9" id="KW-0326">Glycosidase</keyword>
<keyword evidence="3 9" id="KW-0378">Hydrolase</keyword>
<dbReference type="OrthoDB" id="412382at2759"/>
<accession>A0A5C3QNR3</accession>
<keyword evidence="5" id="KW-0325">Glycoprotein</keyword>